<feature type="transmembrane region" description="Helical" evidence="12">
    <location>
        <begin position="64"/>
        <end position="85"/>
    </location>
</feature>
<keyword evidence="10 12" id="KW-0472">Membrane</keyword>
<evidence type="ECO:0000256" key="4">
    <source>
        <dbReference type="ARBA" id="ARBA00022597"/>
    </source>
</evidence>
<keyword evidence="3" id="KW-1003">Cell membrane</keyword>
<keyword evidence="9 12" id="KW-1133">Transmembrane helix</keyword>
<accession>A0A1G8JIN3</accession>
<feature type="transmembrane region" description="Helical" evidence="12">
    <location>
        <begin position="342"/>
        <end position="367"/>
    </location>
</feature>
<dbReference type="AlphaFoldDB" id="A0A1G8JIN3"/>
<evidence type="ECO:0000256" key="7">
    <source>
        <dbReference type="ARBA" id="ARBA00022692"/>
    </source>
</evidence>
<dbReference type="InterPro" id="IPR001996">
    <property type="entry name" value="PTS_IIB_1"/>
</dbReference>
<dbReference type="InterPro" id="IPR036878">
    <property type="entry name" value="Glu_permease_IIB"/>
</dbReference>
<keyword evidence="5" id="KW-0808">Transferase</keyword>
<keyword evidence="4" id="KW-0762">Sugar transport</keyword>
<feature type="domain" description="PTS EIIB type-1" evidence="13">
    <location>
        <begin position="442"/>
        <end position="522"/>
    </location>
</feature>
<evidence type="ECO:0000256" key="2">
    <source>
        <dbReference type="ARBA" id="ARBA00022448"/>
    </source>
</evidence>
<evidence type="ECO:0000256" key="3">
    <source>
        <dbReference type="ARBA" id="ARBA00022475"/>
    </source>
</evidence>
<dbReference type="EMBL" id="FNDZ01000002">
    <property type="protein sequence ID" value="SDI30992.1"/>
    <property type="molecule type" value="Genomic_DNA"/>
</dbReference>
<dbReference type="PROSITE" id="PS51103">
    <property type="entry name" value="PTS_EIIC_TYPE_1"/>
    <property type="match status" value="1"/>
</dbReference>
<evidence type="ECO:0000256" key="6">
    <source>
        <dbReference type="ARBA" id="ARBA00022683"/>
    </source>
</evidence>
<dbReference type="InterPro" id="IPR050429">
    <property type="entry name" value="PTS_Glucose_EIICBA"/>
</dbReference>
<dbReference type="GO" id="GO:0008982">
    <property type="term" value="F:protein-N(PI)-phosphohistidine-sugar phosphotransferase activity"/>
    <property type="evidence" value="ECO:0007669"/>
    <property type="project" value="InterPro"/>
</dbReference>
<sequence>MTKRERFSEGIQRFGRSLLLPIAIMAPMGMILGLTGALVQGYMVERVPFLANETLQLILTSLRSIADIIFANIPVLFAMGVAYGMSRKEKGISVFSSIIAYLILNITINVYLKATGTLADAETMAQVGQGMVLGIQTLRLDVLGGIISGLIGAFAADKYYNKELPVAFAFFSGKKFVPMVSIVWATIAGLIIPFFWAYLTKGLIALSKVILVGAVGPFVNALMVRLLIPLGLHHVWSALIRFTPAGGTYVIDGETFTGILPTLNEVLFNQGPNSEAWEMLPELTKFMAQNQMLVTLFIIPAIGLAMYKSAYAKNRPFVKGIIITMVITPFLGNITEPMEFSFLFIAPLLYVVYVLLAGVGAVALYLMGTGVGYIRGTIFDFAIFGLMYENTRWYNILIVGVPLAIATYFIFKWAIEKYNIATPGRESDEYEYNNLIKEKRYGEVAKIVIEAIGGSSNIVNVDNCVTRLRIDLKDMNLVNKERLKDSGTSGIFFPMKNHIHIVFGPNVEFVKNAVTDELKMIS</sequence>
<evidence type="ECO:0000313" key="15">
    <source>
        <dbReference type="EMBL" id="SDI30992.1"/>
    </source>
</evidence>
<dbReference type="GO" id="GO:0016301">
    <property type="term" value="F:kinase activity"/>
    <property type="evidence" value="ECO:0007669"/>
    <property type="project" value="UniProtKB-KW"/>
</dbReference>
<dbReference type="CDD" id="cd00212">
    <property type="entry name" value="PTS_IIB_glc"/>
    <property type="match status" value="1"/>
</dbReference>
<dbReference type="SUPFAM" id="SSF55604">
    <property type="entry name" value="Glucose permease domain IIB"/>
    <property type="match status" value="1"/>
</dbReference>
<keyword evidence="8" id="KW-0418">Kinase</keyword>
<keyword evidence="7 12" id="KW-0812">Transmembrane</keyword>
<evidence type="ECO:0000259" key="13">
    <source>
        <dbReference type="PROSITE" id="PS51098"/>
    </source>
</evidence>
<evidence type="ECO:0000256" key="12">
    <source>
        <dbReference type="SAM" id="Phobius"/>
    </source>
</evidence>
<keyword evidence="2" id="KW-0813">Transport</keyword>
<feature type="transmembrane region" description="Helical" evidence="12">
    <location>
        <begin position="20"/>
        <end position="44"/>
    </location>
</feature>
<dbReference type="InterPro" id="IPR003352">
    <property type="entry name" value="PTS_EIIC"/>
</dbReference>
<feature type="domain" description="PTS EIIC type-1" evidence="14">
    <location>
        <begin position="5"/>
        <end position="427"/>
    </location>
</feature>
<dbReference type="NCBIfam" id="TIGR00826">
    <property type="entry name" value="EIIB_glc"/>
    <property type="match status" value="1"/>
</dbReference>
<dbReference type="GO" id="GO:0090563">
    <property type="term" value="F:protein-phosphocysteine-sugar phosphotransferase activity"/>
    <property type="evidence" value="ECO:0007669"/>
    <property type="project" value="TreeGrafter"/>
</dbReference>
<proteinExistence type="predicted"/>
<reference evidence="15 16" key="1">
    <citation type="submission" date="2016-10" db="EMBL/GenBank/DDBJ databases">
        <authorList>
            <person name="de Groot N.N."/>
        </authorList>
    </citation>
    <scope>NUCLEOTIDE SEQUENCE [LARGE SCALE GENOMIC DNA]</scope>
    <source>
        <strain evidence="15 16">CGMCC 1.5058</strain>
    </source>
</reference>
<evidence type="ECO:0000256" key="9">
    <source>
        <dbReference type="ARBA" id="ARBA00022989"/>
    </source>
</evidence>
<dbReference type="Pfam" id="PF00367">
    <property type="entry name" value="PTS_EIIB"/>
    <property type="match status" value="1"/>
</dbReference>
<dbReference type="PANTHER" id="PTHR30009">
    <property type="entry name" value="CYTOCHROME C-TYPE SYNTHESIS PROTEIN AND PTS TRANSMEMBRANE COMPONENT"/>
    <property type="match status" value="1"/>
</dbReference>
<feature type="active site" description="Phosphocysteine intermediate; for EIIB activity" evidence="11">
    <location>
        <position position="464"/>
    </location>
</feature>
<evidence type="ECO:0000256" key="11">
    <source>
        <dbReference type="PROSITE-ProRule" id="PRU00421"/>
    </source>
</evidence>
<dbReference type="PANTHER" id="PTHR30009:SF24">
    <property type="entry name" value="PTS SYSTEM, IIBC COMPONENT"/>
    <property type="match status" value="1"/>
</dbReference>
<protein>
    <submittedName>
        <fullName evidence="15">PTS system, maltose and glucose-specific IIC component</fullName>
    </submittedName>
</protein>
<feature type="transmembrane region" description="Helical" evidence="12">
    <location>
        <begin position="393"/>
        <end position="411"/>
    </location>
</feature>
<evidence type="ECO:0000256" key="5">
    <source>
        <dbReference type="ARBA" id="ARBA00022679"/>
    </source>
</evidence>
<feature type="transmembrane region" description="Helical" evidence="12">
    <location>
        <begin position="205"/>
        <end position="228"/>
    </location>
</feature>
<evidence type="ECO:0000256" key="10">
    <source>
        <dbReference type="ARBA" id="ARBA00023136"/>
    </source>
</evidence>
<dbReference type="GO" id="GO:0009401">
    <property type="term" value="P:phosphoenolpyruvate-dependent sugar phosphotransferase system"/>
    <property type="evidence" value="ECO:0007669"/>
    <property type="project" value="UniProtKB-KW"/>
</dbReference>
<feature type="transmembrane region" description="Helical" evidence="12">
    <location>
        <begin position="317"/>
        <end position="335"/>
    </location>
</feature>
<evidence type="ECO:0000313" key="16">
    <source>
        <dbReference type="Proteomes" id="UP000183255"/>
    </source>
</evidence>
<feature type="transmembrane region" description="Helical" evidence="12">
    <location>
        <begin position="92"/>
        <end position="112"/>
    </location>
</feature>
<dbReference type="RefSeq" id="WP_031577120.1">
    <property type="nucleotide sequence ID" value="NZ_FNDZ01000002.1"/>
</dbReference>
<dbReference type="Proteomes" id="UP000183255">
    <property type="component" value="Unassembled WGS sequence"/>
</dbReference>
<evidence type="ECO:0000256" key="1">
    <source>
        <dbReference type="ARBA" id="ARBA00004651"/>
    </source>
</evidence>
<gene>
    <name evidence="15" type="ORF">SAMN05421804_10219</name>
</gene>
<name>A0A1G8JIN3_9CLOT</name>
<feature type="transmembrane region" description="Helical" evidence="12">
    <location>
        <begin position="176"/>
        <end position="199"/>
    </location>
</feature>
<organism evidence="15 16">
    <name type="scientific">Proteiniclasticum ruminis</name>
    <dbReference type="NCBI Taxonomy" id="398199"/>
    <lineage>
        <taxon>Bacteria</taxon>
        <taxon>Bacillati</taxon>
        <taxon>Bacillota</taxon>
        <taxon>Clostridia</taxon>
        <taxon>Eubacteriales</taxon>
        <taxon>Clostridiaceae</taxon>
        <taxon>Proteiniclasticum</taxon>
    </lineage>
</organism>
<evidence type="ECO:0000256" key="8">
    <source>
        <dbReference type="ARBA" id="ARBA00022777"/>
    </source>
</evidence>
<dbReference type="GO" id="GO:0005886">
    <property type="term" value="C:plasma membrane"/>
    <property type="evidence" value="ECO:0007669"/>
    <property type="project" value="UniProtKB-SubCell"/>
</dbReference>
<feature type="transmembrane region" description="Helical" evidence="12">
    <location>
        <begin position="292"/>
        <end position="311"/>
    </location>
</feature>
<dbReference type="PROSITE" id="PS51098">
    <property type="entry name" value="PTS_EIIB_TYPE_1"/>
    <property type="match status" value="1"/>
</dbReference>
<keyword evidence="6" id="KW-0598">Phosphotransferase system</keyword>
<dbReference type="Pfam" id="PF02378">
    <property type="entry name" value="PTS_EIIC"/>
    <property type="match status" value="1"/>
</dbReference>
<comment type="subcellular location">
    <subcellularLocation>
        <location evidence="1">Cell membrane</location>
        <topology evidence="1">Multi-pass membrane protein</topology>
    </subcellularLocation>
</comment>
<dbReference type="Gene3D" id="3.30.1360.60">
    <property type="entry name" value="Glucose permease domain IIB"/>
    <property type="match status" value="1"/>
</dbReference>
<dbReference type="InterPro" id="IPR018113">
    <property type="entry name" value="PTrfase_EIIB_Cys"/>
</dbReference>
<dbReference type="InterPro" id="IPR013013">
    <property type="entry name" value="PTS_EIIC_1"/>
</dbReference>
<dbReference type="PROSITE" id="PS01035">
    <property type="entry name" value="PTS_EIIB_TYPE_1_CYS"/>
    <property type="match status" value="1"/>
</dbReference>
<evidence type="ECO:0000259" key="14">
    <source>
        <dbReference type="PROSITE" id="PS51103"/>
    </source>
</evidence>